<evidence type="ECO:0000313" key="3">
    <source>
        <dbReference type="Proteomes" id="UP000184212"/>
    </source>
</evidence>
<dbReference type="STRING" id="947013.SAMN04488109_0152"/>
<dbReference type="Pfam" id="PF04480">
    <property type="entry name" value="DUF559"/>
    <property type="match status" value="1"/>
</dbReference>
<dbReference type="GO" id="GO:0004519">
    <property type="term" value="F:endonuclease activity"/>
    <property type="evidence" value="ECO:0007669"/>
    <property type="project" value="UniProtKB-KW"/>
</dbReference>
<dbReference type="InterPro" id="IPR007569">
    <property type="entry name" value="DUF559"/>
</dbReference>
<dbReference type="InterPro" id="IPR011335">
    <property type="entry name" value="Restrct_endonuc-II-like"/>
</dbReference>
<reference evidence="2 3" key="1">
    <citation type="submission" date="2016-11" db="EMBL/GenBank/DDBJ databases">
        <authorList>
            <person name="Jaros S."/>
            <person name="Januszkiewicz K."/>
            <person name="Wedrychowicz H."/>
        </authorList>
    </citation>
    <scope>NUCLEOTIDE SEQUENCE [LARGE SCALE GENOMIC DNA]</scope>
    <source>
        <strain evidence="2 3">DSM 24574</strain>
    </source>
</reference>
<gene>
    <name evidence="2" type="ORF">SAMN04488109_0152</name>
</gene>
<organism evidence="2 3">
    <name type="scientific">Chryseolinea serpens</name>
    <dbReference type="NCBI Taxonomy" id="947013"/>
    <lineage>
        <taxon>Bacteria</taxon>
        <taxon>Pseudomonadati</taxon>
        <taxon>Bacteroidota</taxon>
        <taxon>Cytophagia</taxon>
        <taxon>Cytophagales</taxon>
        <taxon>Fulvivirgaceae</taxon>
        <taxon>Chryseolinea</taxon>
    </lineage>
</organism>
<keyword evidence="2" id="KW-0540">Nuclease</keyword>
<accession>A0A1M5JM01</accession>
<evidence type="ECO:0000313" key="2">
    <source>
        <dbReference type="EMBL" id="SHG41538.1"/>
    </source>
</evidence>
<dbReference type="RefSeq" id="WP_073129910.1">
    <property type="nucleotide sequence ID" value="NZ_FQWQ01000001.1"/>
</dbReference>
<evidence type="ECO:0000259" key="1">
    <source>
        <dbReference type="Pfam" id="PF04480"/>
    </source>
</evidence>
<protein>
    <submittedName>
        <fullName evidence="2">Very-short-patch-repair endonuclease</fullName>
    </submittedName>
</protein>
<dbReference type="CDD" id="cd01038">
    <property type="entry name" value="Endonuclease_DUF559"/>
    <property type="match status" value="1"/>
</dbReference>
<keyword evidence="2" id="KW-0255">Endonuclease</keyword>
<keyword evidence="3" id="KW-1185">Reference proteome</keyword>
<dbReference type="Gene3D" id="3.40.960.10">
    <property type="entry name" value="VSR Endonuclease"/>
    <property type="match status" value="1"/>
</dbReference>
<dbReference type="OrthoDB" id="9798754at2"/>
<dbReference type="PANTHER" id="PTHR38590:SF1">
    <property type="entry name" value="BLL0828 PROTEIN"/>
    <property type="match status" value="1"/>
</dbReference>
<name>A0A1M5JM01_9BACT</name>
<keyword evidence="2" id="KW-0378">Hydrolase</keyword>
<dbReference type="AlphaFoldDB" id="A0A1M5JM01"/>
<dbReference type="InterPro" id="IPR047216">
    <property type="entry name" value="Endonuclease_DUF559_bact"/>
</dbReference>
<dbReference type="Proteomes" id="UP000184212">
    <property type="component" value="Unassembled WGS sequence"/>
</dbReference>
<proteinExistence type="predicted"/>
<dbReference type="PANTHER" id="PTHR38590">
    <property type="entry name" value="BLL0828 PROTEIN"/>
    <property type="match status" value="1"/>
</dbReference>
<sequence>MPDIHNRKYLEKFRKQNRKNSTSAEATLWHHLKAKKLGWKFRRQHSVGNYILDFYCATERVAVELDGEYHFTEEGRKRDDVRTKYLNGLNIKVLRFENKRVFEDLGGVLGEIRGAFDLPDSDGVGIGPS</sequence>
<dbReference type="SUPFAM" id="SSF52980">
    <property type="entry name" value="Restriction endonuclease-like"/>
    <property type="match status" value="1"/>
</dbReference>
<feature type="domain" description="DUF559" evidence="1">
    <location>
        <begin position="11"/>
        <end position="113"/>
    </location>
</feature>
<dbReference type="EMBL" id="FQWQ01000001">
    <property type="protein sequence ID" value="SHG41538.1"/>
    <property type="molecule type" value="Genomic_DNA"/>
</dbReference>